<reference evidence="1 2" key="2">
    <citation type="journal article" date="2012" name="Eukaryot. Cell">
        <title>Genome update of Botrytis cinerea strains B05.10 and T4.</title>
        <authorList>
            <person name="Staats M."/>
            <person name="van Kan J.A."/>
        </authorList>
    </citation>
    <scope>NUCLEOTIDE SEQUENCE [LARGE SCALE GENOMIC DNA]</scope>
    <source>
        <strain evidence="1 2">B05.10</strain>
    </source>
</reference>
<sequence length="132" mass="15582">MCKISSIILESTGCLLLLNGELAHKWTKWTYQLCSMSRDGRLCDNEENLNSLGEDYGYRSGACHVCDNEYRAKLNYDTALAFAQSQYNFLVDAAWRKKLEEEKDASYTIDTIPFIDRQKRLRYRHYRSRRVY</sequence>
<organism evidence="1 2">
    <name type="scientific">Botryotinia fuckeliana (strain B05.10)</name>
    <name type="common">Noble rot fungus</name>
    <name type="synonym">Botrytis cinerea</name>
    <dbReference type="NCBI Taxonomy" id="332648"/>
    <lineage>
        <taxon>Eukaryota</taxon>
        <taxon>Fungi</taxon>
        <taxon>Dikarya</taxon>
        <taxon>Ascomycota</taxon>
        <taxon>Pezizomycotina</taxon>
        <taxon>Leotiomycetes</taxon>
        <taxon>Helotiales</taxon>
        <taxon>Sclerotiniaceae</taxon>
        <taxon>Botrytis</taxon>
    </lineage>
</organism>
<dbReference type="EMBL" id="CP009806">
    <property type="protein sequence ID" value="ATZ46740.1"/>
    <property type="molecule type" value="Genomic_DNA"/>
</dbReference>
<name>A0A384J8D1_BOTFB</name>
<reference evidence="1 2" key="1">
    <citation type="journal article" date="2011" name="PLoS Genet.">
        <title>Genomic analysis of the necrotrophic fungal pathogens Sclerotinia sclerotiorum and Botrytis cinerea.</title>
        <authorList>
            <person name="Amselem J."/>
            <person name="Cuomo C.A."/>
            <person name="van Kan J.A."/>
            <person name="Viaud M."/>
            <person name="Benito E.P."/>
            <person name="Couloux A."/>
            <person name="Coutinho P.M."/>
            <person name="de Vries R.P."/>
            <person name="Dyer P.S."/>
            <person name="Fillinger S."/>
            <person name="Fournier E."/>
            <person name="Gout L."/>
            <person name="Hahn M."/>
            <person name="Kohn L."/>
            <person name="Lapalu N."/>
            <person name="Plummer K.M."/>
            <person name="Pradier J.M."/>
            <person name="Quevillon E."/>
            <person name="Sharon A."/>
            <person name="Simon A."/>
            <person name="ten Have A."/>
            <person name="Tudzynski B."/>
            <person name="Tudzynski P."/>
            <person name="Wincker P."/>
            <person name="Andrew M."/>
            <person name="Anthouard V."/>
            <person name="Beever R.E."/>
            <person name="Beffa R."/>
            <person name="Benoit I."/>
            <person name="Bouzid O."/>
            <person name="Brault B."/>
            <person name="Chen Z."/>
            <person name="Choquer M."/>
            <person name="Collemare J."/>
            <person name="Cotton P."/>
            <person name="Danchin E.G."/>
            <person name="Da Silva C."/>
            <person name="Gautier A."/>
            <person name="Giraud C."/>
            <person name="Giraud T."/>
            <person name="Gonzalez C."/>
            <person name="Grossetete S."/>
            <person name="Guldener U."/>
            <person name="Henrissat B."/>
            <person name="Howlett B.J."/>
            <person name="Kodira C."/>
            <person name="Kretschmer M."/>
            <person name="Lappartient A."/>
            <person name="Leroch M."/>
            <person name="Levis C."/>
            <person name="Mauceli E."/>
            <person name="Neuveglise C."/>
            <person name="Oeser B."/>
            <person name="Pearson M."/>
            <person name="Poulain J."/>
            <person name="Poussereau N."/>
            <person name="Quesneville H."/>
            <person name="Rascle C."/>
            <person name="Schumacher J."/>
            <person name="Segurens B."/>
            <person name="Sexton A."/>
            <person name="Silva E."/>
            <person name="Sirven C."/>
            <person name="Soanes D.M."/>
            <person name="Talbot N.J."/>
            <person name="Templeton M."/>
            <person name="Yandava C."/>
            <person name="Yarden O."/>
            <person name="Zeng Q."/>
            <person name="Rollins J.A."/>
            <person name="Lebrun M.H."/>
            <person name="Dickman M."/>
        </authorList>
    </citation>
    <scope>NUCLEOTIDE SEQUENCE [LARGE SCALE GENOMIC DNA]</scope>
    <source>
        <strain evidence="1 2">B05.10</strain>
    </source>
</reference>
<dbReference type="VEuPathDB" id="FungiDB:Bcin02g01110"/>
<dbReference type="OrthoDB" id="3559518at2759"/>
<dbReference type="GeneID" id="5436524"/>
<protein>
    <submittedName>
        <fullName evidence="1">Uncharacterized protein</fullName>
    </submittedName>
</protein>
<proteinExistence type="predicted"/>
<reference evidence="1 2" key="3">
    <citation type="journal article" date="2017" name="Mol. Plant Pathol.">
        <title>A gapless genome sequence of the fungus Botrytis cinerea.</title>
        <authorList>
            <person name="Van Kan J.A."/>
            <person name="Stassen J.H."/>
            <person name="Mosbach A."/>
            <person name="Van Der Lee T.A."/>
            <person name="Faino L."/>
            <person name="Farmer A.D."/>
            <person name="Papasotiriou D.G."/>
            <person name="Zhou S."/>
            <person name="Seidl M.F."/>
            <person name="Cottam E."/>
            <person name="Edel D."/>
            <person name="Hahn M."/>
            <person name="Schwartz D.C."/>
            <person name="Dietrich R.A."/>
            <person name="Widdison S."/>
            <person name="Scalliet G."/>
        </authorList>
    </citation>
    <scope>NUCLEOTIDE SEQUENCE [LARGE SCALE GENOMIC DNA]</scope>
    <source>
        <strain evidence="1 2">B05.10</strain>
    </source>
</reference>
<evidence type="ECO:0000313" key="1">
    <source>
        <dbReference type="EMBL" id="ATZ46740.1"/>
    </source>
</evidence>
<keyword evidence="2" id="KW-1185">Reference proteome</keyword>
<dbReference type="RefSeq" id="XP_001555955.2">
    <property type="nucleotide sequence ID" value="XM_001555905.2"/>
</dbReference>
<dbReference type="AlphaFoldDB" id="A0A384J8D1"/>
<dbReference type="Proteomes" id="UP000001798">
    <property type="component" value="Chromosome 2"/>
</dbReference>
<accession>A0A384J8D1</accession>
<evidence type="ECO:0000313" key="2">
    <source>
        <dbReference type="Proteomes" id="UP000001798"/>
    </source>
</evidence>
<gene>
    <name evidence="1" type="ORF">BCIN_02g01110</name>
</gene>